<accession>A0A7X0P704</accession>
<name>A0A7X0P704_9ACTN</name>
<reference evidence="1 2" key="1">
    <citation type="submission" date="2020-08" db="EMBL/GenBank/DDBJ databases">
        <title>Sequencing the genomes of 1000 actinobacteria strains.</title>
        <authorList>
            <person name="Klenk H.-P."/>
        </authorList>
    </citation>
    <scope>NUCLEOTIDE SEQUENCE [LARGE SCALE GENOMIC DNA]</scope>
    <source>
        <strain evidence="1 2">DSM 43768</strain>
    </source>
</reference>
<comment type="caution">
    <text evidence="1">The sequence shown here is derived from an EMBL/GenBank/DDBJ whole genome shotgun (WGS) entry which is preliminary data.</text>
</comment>
<dbReference type="EMBL" id="JACHMI010000001">
    <property type="protein sequence ID" value="MBB6556219.1"/>
    <property type="molecule type" value="Genomic_DNA"/>
</dbReference>
<keyword evidence="2" id="KW-1185">Reference proteome</keyword>
<gene>
    <name evidence="1" type="ORF">HD593_011014</name>
</gene>
<protein>
    <submittedName>
        <fullName evidence="1">Uncharacterized protein</fullName>
    </submittedName>
</protein>
<proteinExistence type="predicted"/>
<evidence type="ECO:0000313" key="1">
    <source>
        <dbReference type="EMBL" id="MBB6556219.1"/>
    </source>
</evidence>
<organism evidence="1 2">
    <name type="scientific">Nonomuraea rubra</name>
    <dbReference type="NCBI Taxonomy" id="46180"/>
    <lineage>
        <taxon>Bacteria</taxon>
        <taxon>Bacillati</taxon>
        <taxon>Actinomycetota</taxon>
        <taxon>Actinomycetes</taxon>
        <taxon>Streptosporangiales</taxon>
        <taxon>Streptosporangiaceae</taxon>
        <taxon>Nonomuraea</taxon>
    </lineage>
</organism>
<dbReference type="AlphaFoldDB" id="A0A7X0P704"/>
<sequence length="59" mass="6812">MTPQELYAAVDALRQAKGWPWWKVPVALDISAERIRFMRRGEVSPELRSRAEERLGEAS</sequence>
<dbReference type="RefSeq" id="WP_185110694.1">
    <property type="nucleotide sequence ID" value="NZ_JACHMI010000001.1"/>
</dbReference>
<evidence type="ECO:0000313" key="2">
    <source>
        <dbReference type="Proteomes" id="UP000565579"/>
    </source>
</evidence>
<dbReference type="Proteomes" id="UP000565579">
    <property type="component" value="Unassembled WGS sequence"/>
</dbReference>